<name>A0A1J9P5T1_9EURO</name>
<dbReference type="InterPro" id="IPR016181">
    <property type="entry name" value="Acyl_CoA_acyltransferase"/>
</dbReference>
<sequence length="252" mass="28141">MKRQVYETFSGDQVTDSMLGEAAKLFNENYGIWGKCSHNPGEPVKLSVRRLREQYLLSPATISCYVRVTVDGNLAGNAFACRWKHDGKHICWITQLVVNRNYRERGLASGLLRSIRFDTDDMYGIMSSHPAACMAAASSFGMGIEKVPLDLIKENAKMIMEASPVPYIKDAKLCGYLFKPGDSTGLVCGVDTEFFVDHEEPLDALEIVRQDWQWPLGDLLDGHEYLLIVPAKLRRSRSSSSSKSRRGALSGQ</sequence>
<evidence type="ECO:0000313" key="2">
    <source>
        <dbReference type="EMBL" id="OJD12057.1"/>
    </source>
</evidence>
<dbReference type="AlphaFoldDB" id="A0A1J9P5T1"/>
<reference evidence="2 3" key="1">
    <citation type="submission" date="2015-07" db="EMBL/GenBank/DDBJ databases">
        <title>Emmonsia species relationships and genome sequence.</title>
        <authorList>
            <consortium name="The Broad Institute Genomics Platform"/>
            <person name="Cuomo C.A."/>
            <person name="Munoz J.F."/>
            <person name="Imamovic A."/>
            <person name="Priest M.E."/>
            <person name="Young S."/>
            <person name="Clay O.K."/>
            <person name="McEwen J.G."/>
        </authorList>
    </citation>
    <scope>NUCLEOTIDE SEQUENCE [LARGE SCALE GENOMIC DNA]</scope>
    <source>
        <strain evidence="2 3">UAMH 9510</strain>
    </source>
</reference>
<dbReference type="OrthoDB" id="2019666at2759"/>
<dbReference type="InterPro" id="IPR000182">
    <property type="entry name" value="GNAT_dom"/>
</dbReference>
<protein>
    <recommendedName>
        <fullName evidence="1">N-acetyltransferase domain-containing protein</fullName>
    </recommendedName>
</protein>
<dbReference type="EMBL" id="LGRN01000453">
    <property type="protein sequence ID" value="OJD12057.1"/>
    <property type="molecule type" value="Genomic_DNA"/>
</dbReference>
<dbReference type="Pfam" id="PF00583">
    <property type="entry name" value="Acetyltransf_1"/>
    <property type="match status" value="1"/>
</dbReference>
<dbReference type="Gene3D" id="3.40.630.30">
    <property type="match status" value="1"/>
</dbReference>
<comment type="caution">
    <text evidence="2">The sequence shown here is derived from an EMBL/GenBank/DDBJ whole genome shotgun (WGS) entry which is preliminary data.</text>
</comment>
<dbReference type="CDD" id="cd04301">
    <property type="entry name" value="NAT_SF"/>
    <property type="match status" value="1"/>
</dbReference>
<evidence type="ECO:0000313" key="3">
    <source>
        <dbReference type="Proteomes" id="UP000182235"/>
    </source>
</evidence>
<feature type="domain" description="N-acetyltransferase" evidence="1">
    <location>
        <begin position="50"/>
        <end position="114"/>
    </location>
</feature>
<dbReference type="Proteomes" id="UP000182235">
    <property type="component" value="Unassembled WGS sequence"/>
</dbReference>
<organism evidence="2 3">
    <name type="scientific">Emergomyces pasteurianus Ep9510</name>
    <dbReference type="NCBI Taxonomy" id="1447872"/>
    <lineage>
        <taxon>Eukaryota</taxon>
        <taxon>Fungi</taxon>
        <taxon>Dikarya</taxon>
        <taxon>Ascomycota</taxon>
        <taxon>Pezizomycotina</taxon>
        <taxon>Eurotiomycetes</taxon>
        <taxon>Eurotiomycetidae</taxon>
        <taxon>Onygenales</taxon>
        <taxon>Ajellomycetaceae</taxon>
        <taxon>Emergomyces</taxon>
    </lineage>
</organism>
<accession>A0A1J9P5T1</accession>
<dbReference type="SUPFAM" id="SSF55729">
    <property type="entry name" value="Acyl-CoA N-acyltransferases (Nat)"/>
    <property type="match status" value="1"/>
</dbReference>
<proteinExistence type="predicted"/>
<gene>
    <name evidence="2" type="ORF">AJ78_07286</name>
</gene>
<keyword evidence="3" id="KW-1185">Reference proteome</keyword>
<evidence type="ECO:0000259" key="1">
    <source>
        <dbReference type="Pfam" id="PF00583"/>
    </source>
</evidence>
<dbReference type="GO" id="GO:0016747">
    <property type="term" value="F:acyltransferase activity, transferring groups other than amino-acyl groups"/>
    <property type="evidence" value="ECO:0007669"/>
    <property type="project" value="InterPro"/>
</dbReference>
<dbReference type="STRING" id="1447872.A0A1J9P5T1"/>